<dbReference type="SUPFAM" id="SSF52091">
    <property type="entry name" value="SpoIIaa-like"/>
    <property type="match status" value="1"/>
</dbReference>
<feature type="domain" description="STAS" evidence="1">
    <location>
        <begin position="47"/>
        <end position="114"/>
    </location>
</feature>
<keyword evidence="3" id="KW-1185">Reference proteome</keyword>
<dbReference type="PROSITE" id="PS50801">
    <property type="entry name" value="STAS"/>
    <property type="match status" value="1"/>
</dbReference>
<dbReference type="Proteomes" id="UP000541810">
    <property type="component" value="Unassembled WGS sequence"/>
</dbReference>
<gene>
    <name evidence="2" type="ORF">HNQ40_001574</name>
</gene>
<dbReference type="InterPro" id="IPR036513">
    <property type="entry name" value="STAS_dom_sf"/>
</dbReference>
<dbReference type="PANTHER" id="PTHR33495">
    <property type="entry name" value="ANTI-SIGMA FACTOR ANTAGONIST TM_1081-RELATED-RELATED"/>
    <property type="match status" value="1"/>
</dbReference>
<dbReference type="EMBL" id="JACHGY010000001">
    <property type="protein sequence ID" value="MBB6429768.1"/>
    <property type="molecule type" value="Genomic_DNA"/>
</dbReference>
<accession>A0A7X0LL97</accession>
<proteinExistence type="predicted"/>
<evidence type="ECO:0000259" key="1">
    <source>
        <dbReference type="PROSITE" id="PS50801"/>
    </source>
</evidence>
<dbReference type="RefSeq" id="WP_184677331.1">
    <property type="nucleotide sequence ID" value="NZ_JACHGY010000001.1"/>
</dbReference>
<comment type="caution">
    <text evidence="2">The sequence shown here is derived from an EMBL/GenBank/DDBJ whole genome shotgun (WGS) entry which is preliminary data.</text>
</comment>
<sequence length="116" mass="12917">MDPFTHLHCEIVGELAHVTFPGGKFDGVAVRELFELSNQLPEVRPKLLVDTTGVEFVPSGGMGMLIMIRKRFMSAGGQLHIAIPNANIMQSFTLANMGRMLELFETVEDARDRFKP</sequence>
<dbReference type="Pfam" id="PF01740">
    <property type="entry name" value="STAS"/>
    <property type="match status" value="1"/>
</dbReference>
<evidence type="ECO:0000313" key="3">
    <source>
        <dbReference type="Proteomes" id="UP000541810"/>
    </source>
</evidence>
<dbReference type="Gene3D" id="3.30.750.24">
    <property type="entry name" value="STAS domain"/>
    <property type="match status" value="1"/>
</dbReference>
<evidence type="ECO:0000313" key="2">
    <source>
        <dbReference type="EMBL" id="MBB6429768.1"/>
    </source>
</evidence>
<dbReference type="InterPro" id="IPR002645">
    <property type="entry name" value="STAS_dom"/>
</dbReference>
<dbReference type="CDD" id="cd07043">
    <property type="entry name" value="STAS_anti-anti-sigma_factors"/>
    <property type="match status" value="1"/>
</dbReference>
<dbReference type="PANTHER" id="PTHR33495:SF2">
    <property type="entry name" value="ANTI-SIGMA FACTOR ANTAGONIST TM_1081-RELATED"/>
    <property type="match status" value="1"/>
</dbReference>
<protein>
    <submittedName>
        <fullName evidence="2">Anti-anti-sigma factor</fullName>
    </submittedName>
</protein>
<reference evidence="2 3" key="1">
    <citation type="submission" date="2020-08" db="EMBL/GenBank/DDBJ databases">
        <title>Genomic Encyclopedia of Type Strains, Phase IV (KMG-IV): sequencing the most valuable type-strain genomes for metagenomic binning, comparative biology and taxonomic classification.</title>
        <authorList>
            <person name="Goeker M."/>
        </authorList>
    </citation>
    <scope>NUCLEOTIDE SEQUENCE [LARGE SCALE GENOMIC DNA]</scope>
    <source>
        <strain evidence="2 3">DSM 103725</strain>
    </source>
</reference>
<name>A0A7X0LL97_9BACT</name>
<dbReference type="AlphaFoldDB" id="A0A7X0LL97"/>
<dbReference type="GO" id="GO:0043856">
    <property type="term" value="F:anti-sigma factor antagonist activity"/>
    <property type="evidence" value="ECO:0007669"/>
    <property type="project" value="TreeGrafter"/>
</dbReference>
<organism evidence="2 3">
    <name type="scientific">Algisphaera agarilytica</name>
    <dbReference type="NCBI Taxonomy" id="1385975"/>
    <lineage>
        <taxon>Bacteria</taxon>
        <taxon>Pseudomonadati</taxon>
        <taxon>Planctomycetota</taxon>
        <taxon>Phycisphaerae</taxon>
        <taxon>Phycisphaerales</taxon>
        <taxon>Phycisphaeraceae</taxon>
        <taxon>Algisphaera</taxon>
    </lineage>
</organism>